<reference evidence="8" key="2">
    <citation type="submission" date="2025-08" db="UniProtKB">
        <authorList>
            <consortium name="RefSeq"/>
        </authorList>
    </citation>
    <scope>IDENTIFICATION</scope>
    <source>
        <tissue evidence="8">Young leaves</tissue>
    </source>
</reference>
<keyword evidence="2" id="KW-0805">Transcription regulation</keyword>
<dbReference type="KEGG" id="aprc:113852270"/>
<evidence type="ECO:0000256" key="4">
    <source>
        <dbReference type="ARBA" id="ARBA00023242"/>
    </source>
</evidence>
<comment type="subcellular location">
    <subcellularLocation>
        <location evidence="1">Nucleus</location>
    </subcellularLocation>
</comment>
<dbReference type="GO" id="GO:0005634">
    <property type="term" value="C:nucleus"/>
    <property type="evidence" value="ECO:0007669"/>
    <property type="project" value="UniProtKB-SubCell"/>
</dbReference>
<evidence type="ECO:0000256" key="5">
    <source>
        <dbReference type="SAM" id="MobiDB-lite"/>
    </source>
</evidence>
<dbReference type="Pfam" id="PF22936">
    <property type="entry name" value="Pol_BBD"/>
    <property type="match status" value="1"/>
</dbReference>
<dbReference type="InterPro" id="IPR056067">
    <property type="entry name" value="DUF7650"/>
</dbReference>
<dbReference type="AlphaFoldDB" id="A0A8B8K5D1"/>
<feature type="region of interest" description="Disordered" evidence="5">
    <location>
        <begin position="897"/>
        <end position="925"/>
    </location>
</feature>
<dbReference type="Pfam" id="PF25826">
    <property type="entry name" value="DUF7952"/>
    <property type="match status" value="1"/>
</dbReference>
<gene>
    <name evidence="8" type="primary">LOC113852270</name>
</gene>
<reference evidence="7" key="1">
    <citation type="journal article" date="2019" name="Toxins">
        <title>Detection of Abrin-Like and Prepropulchellin-Like Toxin Genes and Transcripts Using Whole Genome Sequencing and Full-Length Transcript Sequencing of Abrus precatorius.</title>
        <authorList>
            <person name="Hovde B.T."/>
            <person name="Daligault H.E."/>
            <person name="Hanschen E.R."/>
            <person name="Kunde Y.A."/>
            <person name="Johnson M.B."/>
            <person name="Starkenburg S.R."/>
            <person name="Johnson S.L."/>
        </authorList>
    </citation>
    <scope>NUCLEOTIDE SEQUENCE [LARGE SCALE GENOMIC DNA]</scope>
</reference>
<evidence type="ECO:0000313" key="7">
    <source>
        <dbReference type="Proteomes" id="UP000694853"/>
    </source>
</evidence>
<dbReference type="Pfam" id="PF24662">
    <property type="entry name" value="DUF7650"/>
    <property type="match status" value="1"/>
</dbReference>
<evidence type="ECO:0000313" key="8">
    <source>
        <dbReference type="RefSeq" id="XP_027338308.1"/>
    </source>
</evidence>
<dbReference type="InterPro" id="IPR057712">
    <property type="entry name" value="DUF7952"/>
</dbReference>
<dbReference type="RefSeq" id="XP_027338308.1">
    <property type="nucleotide sequence ID" value="XM_027482507.1"/>
</dbReference>
<proteinExistence type="predicted"/>
<feature type="compositionally biased region" description="Basic and acidic residues" evidence="5">
    <location>
        <begin position="1040"/>
        <end position="1052"/>
    </location>
</feature>
<feature type="compositionally biased region" description="Basic and acidic residues" evidence="5">
    <location>
        <begin position="1016"/>
        <end position="1033"/>
    </location>
</feature>
<dbReference type="PANTHER" id="PTHR13859:SF34">
    <property type="entry name" value="SANT DOMAIN-CONTAINING PROTEIN"/>
    <property type="match status" value="1"/>
</dbReference>
<feature type="region of interest" description="Disordered" evidence="5">
    <location>
        <begin position="966"/>
        <end position="1074"/>
    </location>
</feature>
<sequence length="1074" mass="118601">MSTYLGSVSSLLCEFNELLPPVATPNAELDNRNKFFMSLALYGLPPEYSYVLDQILGSLIEATMDMAQSSVSPSSTFALPFAPDPHPSPSYDDFLKWYDDLQASSSTAAVAHTGNSFVGLSHSSGPWVLDSGATDHITGNKSLFSSLSTSGYLPSVIMENGSQTQSQGVGVVHPLPSLSINNDQSTGRTIGSRCESHGLYQLNKSSLIGSAATFPLLIHVDAVHVSGSREQRCCFNSCGGDPKTTPRVGEEYQAELPSLMSKSDYCWSQNNSHDARSCTSNEGRIGLPIPLFWTKDEKEDNQHDQLQHACTSNDVVGGSTSVNETHLGALENSNVPQEANAEVHEENKRKRYYLAPGSSSDTWTEKEEASFTLGLYIFGKVFDKLKTFIGNKTMGDIMAFYYGKFYKSGRYLRWHECKKKMRSKKCIYGQKIFAGPRQQELLSRLLPNVSEECARKLLKVSMTFVEGKISLEDYVLTLKAEVGLDALVEAVGVGTEKDLTGFPADSVKSTHAHPSRSDGKNYAKLTPAEIIKFLTGNFRVSKARSHDLFWEAVWPRLLAKGWHSEQPGSRNTYAVSNKLPLLFFVPEVQNFSRKLVKGYHYFDSISDVLHKVVSFPELIEIETVANNGNTSKEGNVSTEEANLNQECSPAQQCHGHLKLQAPDFNTGLKEFTVVDTSLGSERVRELRRLPERVLKASTFEDGSHKENNSKDKAKESGFADRLCLGKGKAKVPIEFPVDEEDHSYINVTENNPSKDVFSIRGIISSSTNPSPVSKAQKTDMLSNIQRRDAMKLQPLQNVAPDGKNAVVPPLTKRRRKSNTPCRAEGNFYNAKLFIVPEERQEVASLSADNSKPIENAAASNFVPPRVNQEKANYSLLTPKSSENAVPQQPPTEEKKLRALLPPDENKTLANSPSIPSREVVLSNSSSGIKDQYVIPKPRLMIDLNIPVSMEDENDEPCVNEVAERQQNNAENESDDSSVETISEDLNQPEPQPDVNTRRKSTRTPTPTLRWLESIASEDHLEKKEKRKVREALKPLRCTRPKLDGETSGKDEANFGNVERANDAGGGSGSDNNGN</sequence>
<dbReference type="PANTHER" id="PTHR13859">
    <property type="entry name" value="ATROPHIN-RELATED"/>
    <property type="match status" value="1"/>
</dbReference>
<dbReference type="OrthoDB" id="1634742at2759"/>
<keyword evidence="3" id="KW-0804">Transcription</keyword>
<evidence type="ECO:0000259" key="6">
    <source>
        <dbReference type="PROSITE" id="PS51293"/>
    </source>
</evidence>
<dbReference type="SUPFAM" id="SSF46689">
    <property type="entry name" value="Homeodomain-like"/>
    <property type="match status" value="1"/>
</dbReference>
<organism evidence="7 8">
    <name type="scientific">Abrus precatorius</name>
    <name type="common">Indian licorice</name>
    <name type="synonym">Glycine abrus</name>
    <dbReference type="NCBI Taxonomy" id="3816"/>
    <lineage>
        <taxon>Eukaryota</taxon>
        <taxon>Viridiplantae</taxon>
        <taxon>Streptophyta</taxon>
        <taxon>Embryophyta</taxon>
        <taxon>Tracheophyta</taxon>
        <taxon>Spermatophyta</taxon>
        <taxon>Magnoliopsida</taxon>
        <taxon>eudicotyledons</taxon>
        <taxon>Gunneridae</taxon>
        <taxon>Pentapetalae</taxon>
        <taxon>rosids</taxon>
        <taxon>fabids</taxon>
        <taxon>Fabales</taxon>
        <taxon>Fabaceae</taxon>
        <taxon>Papilionoideae</taxon>
        <taxon>50 kb inversion clade</taxon>
        <taxon>NPAAA clade</taxon>
        <taxon>indigoferoid/millettioid clade</taxon>
        <taxon>Abreae</taxon>
        <taxon>Abrus</taxon>
    </lineage>
</organism>
<feature type="domain" description="SANT" evidence="6">
    <location>
        <begin position="358"/>
        <end position="410"/>
    </location>
</feature>
<dbReference type="Gene3D" id="1.10.10.60">
    <property type="entry name" value="Homeodomain-like"/>
    <property type="match status" value="1"/>
</dbReference>
<protein>
    <submittedName>
        <fullName evidence="8">Uncharacterized protein LOC113852270</fullName>
    </submittedName>
</protein>
<accession>A0A8B8K5D1</accession>
<dbReference type="PROSITE" id="PS51293">
    <property type="entry name" value="SANT"/>
    <property type="match status" value="1"/>
</dbReference>
<name>A0A8B8K5D1_ABRPR</name>
<keyword evidence="4" id="KW-0539">Nucleus</keyword>
<keyword evidence="7" id="KW-1185">Reference proteome</keyword>
<dbReference type="GeneID" id="113852270"/>
<evidence type="ECO:0000256" key="2">
    <source>
        <dbReference type="ARBA" id="ARBA00023015"/>
    </source>
</evidence>
<dbReference type="Proteomes" id="UP000694853">
    <property type="component" value="Unplaced"/>
</dbReference>
<evidence type="ECO:0000256" key="3">
    <source>
        <dbReference type="ARBA" id="ARBA00023163"/>
    </source>
</evidence>
<dbReference type="InterPro" id="IPR054722">
    <property type="entry name" value="PolX-like_BBD"/>
</dbReference>
<evidence type="ECO:0000256" key="1">
    <source>
        <dbReference type="ARBA" id="ARBA00004123"/>
    </source>
</evidence>
<dbReference type="InterPro" id="IPR009057">
    <property type="entry name" value="Homeodomain-like_sf"/>
</dbReference>
<dbReference type="InterPro" id="IPR017884">
    <property type="entry name" value="SANT_dom"/>
</dbReference>
<dbReference type="GO" id="GO:0003714">
    <property type="term" value="F:transcription corepressor activity"/>
    <property type="evidence" value="ECO:0007669"/>
    <property type="project" value="TreeGrafter"/>
</dbReference>